<reference evidence="2 3" key="1">
    <citation type="submission" date="2022-10" db="EMBL/GenBank/DDBJ databases">
        <title>A novel Pseudomonas species, isolated from Passiflora incarnata leaves.</title>
        <authorList>
            <person name="Cueva-Yesquen L.G."/>
            <person name="Fantinatti-Garboggini F."/>
        </authorList>
    </citation>
    <scope>NUCLEOTIDE SEQUENCE [LARGE SCALE GENOMIC DNA]</scope>
    <source>
        <strain evidence="2 3">CBMAI 2609</strain>
    </source>
</reference>
<dbReference type="SUPFAM" id="SSF103473">
    <property type="entry name" value="MFS general substrate transporter"/>
    <property type="match status" value="1"/>
</dbReference>
<comment type="caution">
    <text evidence="2">The sequence shown here is derived from an EMBL/GenBank/DDBJ whole genome shotgun (WGS) entry which is preliminary data.</text>
</comment>
<keyword evidence="1" id="KW-0812">Transmembrane</keyword>
<evidence type="ECO:0008006" key="4">
    <source>
        <dbReference type="Google" id="ProtNLM"/>
    </source>
</evidence>
<feature type="transmembrane region" description="Helical" evidence="1">
    <location>
        <begin position="27"/>
        <end position="46"/>
    </location>
</feature>
<dbReference type="RefSeq" id="WP_280309575.1">
    <property type="nucleotide sequence ID" value="NZ_JAPDIQ010000006.1"/>
</dbReference>
<keyword evidence="3" id="KW-1185">Reference proteome</keyword>
<dbReference type="EMBL" id="JAPDIQ010000006">
    <property type="protein sequence ID" value="MDH4764346.1"/>
    <property type="molecule type" value="Genomic_DNA"/>
</dbReference>
<dbReference type="Proteomes" id="UP001157461">
    <property type="component" value="Unassembled WGS sequence"/>
</dbReference>
<proteinExistence type="predicted"/>
<name>A0ABT6IIP1_9PSED</name>
<accession>A0ABT6IIP1</accession>
<keyword evidence="1" id="KW-0472">Membrane</keyword>
<feature type="transmembrane region" description="Helical" evidence="1">
    <location>
        <begin position="52"/>
        <end position="73"/>
    </location>
</feature>
<organism evidence="2 3">
    <name type="scientific">Pseudomonas flavocrustae</name>
    <dbReference type="NCBI Taxonomy" id="2991719"/>
    <lineage>
        <taxon>Bacteria</taxon>
        <taxon>Pseudomonadati</taxon>
        <taxon>Pseudomonadota</taxon>
        <taxon>Gammaproteobacteria</taxon>
        <taxon>Pseudomonadales</taxon>
        <taxon>Pseudomonadaceae</taxon>
        <taxon>Pseudomonas</taxon>
    </lineage>
</organism>
<evidence type="ECO:0000313" key="3">
    <source>
        <dbReference type="Proteomes" id="UP001157461"/>
    </source>
</evidence>
<keyword evidence="1" id="KW-1133">Transmembrane helix</keyword>
<evidence type="ECO:0000313" key="2">
    <source>
        <dbReference type="EMBL" id="MDH4764346.1"/>
    </source>
</evidence>
<dbReference type="Gene3D" id="1.20.1720.10">
    <property type="entry name" value="Multidrug resistance protein D"/>
    <property type="match status" value="1"/>
</dbReference>
<dbReference type="InterPro" id="IPR036259">
    <property type="entry name" value="MFS_trans_sf"/>
</dbReference>
<sequence>MNELIVANSVAGALASFPERAGSASSLLGAMHYGSGILTAAMMSWFSDGTPWPMAWVMGAAGIGSLSTSLVIARFHSSPQAPRLPDTPAPNR</sequence>
<evidence type="ECO:0000256" key="1">
    <source>
        <dbReference type="SAM" id="Phobius"/>
    </source>
</evidence>
<gene>
    <name evidence="2" type="ORF">OMP44_15770</name>
</gene>
<protein>
    <recommendedName>
        <fullName evidence="4">MFS transporter</fullName>
    </recommendedName>
</protein>